<dbReference type="CDD" id="cd08544">
    <property type="entry name" value="Reeler"/>
    <property type="match status" value="1"/>
</dbReference>
<dbReference type="InterPro" id="IPR009465">
    <property type="entry name" value="Spondin_N"/>
</dbReference>
<evidence type="ECO:0000313" key="6">
    <source>
        <dbReference type="WBParaSite" id="nRc.2.0.1.t09984-RA"/>
    </source>
</evidence>
<feature type="domain" description="Reelin" evidence="3">
    <location>
        <begin position="37"/>
        <end position="211"/>
    </location>
</feature>
<protein>
    <submittedName>
        <fullName evidence="6">Spondin-1</fullName>
    </submittedName>
</protein>
<dbReference type="InterPro" id="IPR002861">
    <property type="entry name" value="Reeler_dom"/>
</dbReference>
<dbReference type="GO" id="GO:0007155">
    <property type="term" value="P:cell adhesion"/>
    <property type="evidence" value="ECO:0007669"/>
    <property type="project" value="TreeGrafter"/>
</dbReference>
<dbReference type="InterPro" id="IPR038678">
    <property type="entry name" value="Spondin_N_sf"/>
</dbReference>
<evidence type="ECO:0000256" key="1">
    <source>
        <dbReference type="ARBA" id="ARBA00022737"/>
    </source>
</evidence>
<dbReference type="AlphaFoldDB" id="A0A915I763"/>
<dbReference type="GO" id="GO:0031012">
    <property type="term" value="C:extracellular matrix"/>
    <property type="evidence" value="ECO:0007669"/>
    <property type="project" value="TreeGrafter"/>
</dbReference>
<evidence type="ECO:0000313" key="5">
    <source>
        <dbReference type="Proteomes" id="UP000887565"/>
    </source>
</evidence>
<dbReference type="PROSITE" id="PS51020">
    <property type="entry name" value="SPONDIN"/>
    <property type="match status" value="1"/>
</dbReference>
<organism evidence="5 6">
    <name type="scientific">Romanomermis culicivorax</name>
    <name type="common">Nematode worm</name>
    <dbReference type="NCBI Taxonomy" id="13658"/>
    <lineage>
        <taxon>Eukaryota</taxon>
        <taxon>Metazoa</taxon>
        <taxon>Ecdysozoa</taxon>
        <taxon>Nematoda</taxon>
        <taxon>Enoplea</taxon>
        <taxon>Dorylaimia</taxon>
        <taxon>Mermithida</taxon>
        <taxon>Mermithoidea</taxon>
        <taxon>Mermithidae</taxon>
        <taxon>Romanomermis</taxon>
    </lineage>
</organism>
<evidence type="ECO:0000256" key="2">
    <source>
        <dbReference type="SAM" id="SignalP"/>
    </source>
</evidence>
<dbReference type="WBParaSite" id="nRc.2.0.1.t09984-RA">
    <property type="protein sequence ID" value="nRc.2.0.1.t09984-RA"/>
    <property type="gene ID" value="nRc.2.0.1.g09984"/>
</dbReference>
<dbReference type="Gene3D" id="2.60.40.2130">
    <property type="entry name" value="F-spondin domain"/>
    <property type="match status" value="1"/>
</dbReference>
<dbReference type="Gene3D" id="2.60.40.4060">
    <property type="entry name" value="Reeler domain"/>
    <property type="match status" value="1"/>
</dbReference>
<dbReference type="OMA" id="LWHAPET"/>
<feature type="domain" description="Spondin" evidence="4">
    <location>
        <begin position="210"/>
        <end position="243"/>
    </location>
</feature>
<dbReference type="Pfam" id="PF02014">
    <property type="entry name" value="Reeler"/>
    <property type="match status" value="1"/>
</dbReference>
<dbReference type="Proteomes" id="UP000887565">
    <property type="component" value="Unplaced"/>
</dbReference>
<dbReference type="InterPro" id="IPR042307">
    <property type="entry name" value="Reeler_sf"/>
</dbReference>
<dbReference type="PANTHER" id="PTHR11311">
    <property type="entry name" value="SPONDIN"/>
    <property type="match status" value="1"/>
</dbReference>
<dbReference type="Pfam" id="PF06468">
    <property type="entry name" value="Spond_N"/>
    <property type="match status" value="1"/>
</dbReference>
<sequence>MPGLLQIGISLVLYAMLASDLRPPGAHAVKQHKVRSVLGSGANCQLTPDRTETLAPKTPGTNGFKILIKPHPIPDDDANALEPDGYVPGEYYTIVLEGWRTQYTVQTFRGFSLAAVDENATSLDQPMGAFQVKDSEIVRWSPQCYHAVSHTSLHPKTHVEMVWQAPSLSAGGCVKFRAMILEYKDLWYADEGLLAKKFCRAEGEFKAAATPEECCACDEAKYEMTMTGYWSKETHPKDFPTCK</sequence>
<proteinExistence type="predicted"/>
<feature type="chain" id="PRO_5037390861" evidence="2">
    <location>
        <begin position="29"/>
        <end position="243"/>
    </location>
</feature>
<evidence type="ECO:0000259" key="4">
    <source>
        <dbReference type="PROSITE" id="PS51020"/>
    </source>
</evidence>
<keyword evidence="1" id="KW-0677">Repeat</keyword>
<keyword evidence="5" id="KW-1185">Reference proteome</keyword>
<dbReference type="PROSITE" id="PS51019">
    <property type="entry name" value="REELIN"/>
    <property type="match status" value="1"/>
</dbReference>
<keyword evidence="2" id="KW-0732">Signal</keyword>
<accession>A0A915I763</accession>
<dbReference type="InterPro" id="IPR051418">
    <property type="entry name" value="Spondin/Thrombospondin_T1"/>
</dbReference>
<feature type="signal peptide" evidence="2">
    <location>
        <begin position="1"/>
        <end position="28"/>
    </location>
</feature>
<evidence type="ECO:0000259" key="3">
    <source>
        <dbReference type="PROSITE" id="PS51019"/>
    </source>
</evidence>
<dbReference type="PANTHER" id="PTHR11311:SF16">
    <property type="entry name" value="SPONDIN-1"/>
    <property type="match status" value="1"/>
</dbReference>
<reference evidence="6" key="1">
    <citation type="submission" date="2022-11" db="UniProtKB">
        <authorList>
            <consortium name="WormBaseParasite"/>
        </authorList>
    </citation>
    <scope>IDENTIFICATION</scope>
</reference>
<name>A0A915I763_ROMCU</name>